<protein>
    <submittedName>
        <fullName evidence="1">Uncharacterized protein</fullName>
    </submittedName>
</protein>
<name>A0A5C3KWC3_COPMA</name>
<dbReference type="OrthoDB" id="2602575at2759"/>
<dbReference type="Proteomes" id="UP000307440">
    <property type="component" value="Unassembled WGS sequence"/>
</dbReference>
<dbReference type="AlphaFoldDB" id="A0A5C3KWC3"/>
<reference evidence="1 2" key="1">
    <citation type="journal article" date="2019" name="Nat. Ecol. Evol.">
        <title>Megaphylogeny resolves global patterns of mushroom evolution.</title>
        <authorList>
            <person name="Varga T."/>
            <person name="Krizsan K."/>
            <person name="Foldi C."/>
            <person name="Dima B."/>
            <person name="Sanchez-Garcia M."/>
            <person name="Sanchez-Ramirez S."/>
            <person name="Szollosi G.J."/>
            <person name="Szarkandi J.G."/>
            <person name="Papp V."/>
            <person name="Albert L."/>
            <person name="Andreopoulos W."/>
            <person name="Angelini C."/>
            <person name="Antonin V."/>
            <person name="Barry K.W."/>
            <person name="Bougher N.L."/>
            <person name="Buchanan P."/>
            <person name="Buyck B."/>
            <person name="Bense V."/>
            <person name="Catcheside P."/>
            <person name="Chovatia M."/>
            <person name="Cooper J."/>
            <person name="Damon W."/>
            <person name="Desjardin D."/>
            <person name="Finy P."/>
            <person name="Geml J."/>
            <person name="Haridas S."/>
            <person name="Hughes K."/>
            <person name="Justo A."/>
            <person name="Karasinski D."/>
            <person name="Kautmanova I."/>
            <person name="Kiss B."/>
            <person name="Kocsube S."/>
            <person name="Kotiranta H."/>
            <person name="LaButti K.M."/>
            <person name="Lechner B.E."/>
            <person name="Liimatainen K."/>
            <person name="Lipzen A."/>
            <person name="Lukacs Z."/>
            <person name="Mihaltcheva S."/>
            <person name="Morgado L.N."/>
            <person name="Niskanen T."/>
            <person name="Noordeloos M.E."/>
            <person name="Ohm R.A."/>
            <person name="Ortiz-Santana B."/>
            <person name="Ovrebo C."/>
            <person name="Racz N."/>
            <person name="Riley R."/>
            <person name="Savchenko A."/>
            <person name="Shiryaev A."/>
            <person name="Soop K."/>
            <person name="Spirin V."/>
            <person name="Szebenyi C."/>
            <person name="Tomsovsky M."/>
            <person name="Tulloss R.E."/>
            <person name="Uehling J."/>
            <person name="Grigoriev I.V."/>
            <person name="Vagvolgyi C."/>
            <person name="Papp T."/>
            <person name="Martin F.M."/>
            <person name="Miettinen O."/>
            <person name="Hibbett D.S."/>
            <person name="Nagy L.G."/>
        </authorList>
    </citation>
    <scope>NUCLEOTIDE SEQUENCE [LARGE SCALE GENOMIC DNA]</scope>
    <source>
        <strain evidence="1 2">CBS 121175</strain>
    </source>
</reference>
<gene>
    <name evidence="1" type="ORF">FA15DRAFT_409038</name>
</gene>
<accession>A0A5C3KWC3</accession>
<keyword evidence="2" id="KW-1185">Reference proteome</keyword>
<organism evidence="1 2">
    <name type="scientific">Coprinopsis marcescibilis</name>
    <name type="common">Agaric fungus</name>
    <name type="synonym">Psathyrella marcescibilis</name>
    <dbReference type="NCBI Taxonomy" id="230819"/>
    <lineage>
        <taxon>Eukaryota</taxon>
        <taxon>Fungi</taxon>
        <taxon>Dikarya</taxon>
        <taxon>Basidiomycota</taxon>
        <taxon>Agaricomycotina</taxon>
        <taxon>Agaricomycetes</taxon>
        <taxon>Agaricomycetidae</taxon>
        <taxon>Agaricales</taxon>
        <taxon>Agaricineae</taxon>
        <taxon>Psathyrellaceae</taxon>
        <taxon>Coprinopsis</taxon>
    </lineage>
</organism>
<sequence length="200" mass="22695">MQQKSIKQWAGLAAGEVHQLSVDMAPTPESVMDGSFQRALAHSDQKDIVIYVPRRPEYSGEPTISLELSVDGKPGPYIRDVAKGTVVVDGARDRVFYDMGWKQTWVMVDWPGTTNSRTSFCCYDEDGRPVTRADVAAYVSISVCQFIVAARKGKLQWGPQCINKFTKQWDLKEVDYRDVRLMALNYYRNTWVPVLAFDCQ</sequence>
<proteinExistence type="predicted"/>
<evidence type="ECO:0000313" key="2">
    <source>
        <dbReference type="Proteomes" id="UP000307440"/>
    </source>
</evidence>
<evidence type="ECO:0000313" key="1">
    <source>
        <dbReference type="EMBL" id="TFK24637.1"/>
    </source>
</evidence>
<dbReference type="EMBL" id="ML210197">
    <property type="protein sequence ID" value="TFK24637.1"/>
    <property type="molecule type" value="Genomic_DNA"/>
</dbReference>